<feature type="non-terminal residue" evidence="1">
    <location>
        <position position="83"/>
    </location>
</feature>
<evidence type="ECO:0000313" key="1">
    <source>
        <dbReference type="EMBL" id="VEL33505.1"/>
    </source>
</evidence>
<dbReference type="AlphaFoldDB" id="A0A3S5CSQ5"/>
<accession>A0A3S5CSQ5</accession>
<dbReference type="EMBL" id="CAAALY010245901">
    <property type="protein sequence ID" value="VEL33505.1"/>
    <property type="molecule type" value="Genomic_DNA"/>
</dbReference>
<proteinExistence type="predicted"/>
<comment type="caution">
    <text evidence="1">The sequence shown here is derived from an EMBL/GenBank/DDBJ whole genome shotgun (WGS) entry which is preliminary data.</text>
</comment>
<dbReference type="Proteomes" id="UP000784294">
    <property type="component" value="Unassembled WGS sequence"/>
</dbReference>
<organism evidence="1 2">
    <name type="scientific">Protopolystoma xenopodis</name>
    <dbReference type="NCBI Taxonomy" id="117903"/>
    <lineage>
        <taxon>Eukaryota</taxon>
        <taxon>Metazoa</taxon>
        <taxon>Spiralia</taxon>
        <taxon>Lophotrochozoa</taxon>
        <taxon>Platyhelminthes</taxon>
        <taxon>Monogenea</taxon>
        <taxon>Polyopisthocotylea</taxon>
        <taxon>Polystomatidea</taxon>
        <taxon>Polystomatidae</taxon>
        <taxon>Protopolystoma</taxon>
    </lineage>
</organism>
<keyword evidence="2" id="KW-1185">Reference proteome</keyword>
<sequence>MPPPQAAALLVWTPFRRFLLSSRHEDVANKLVYMWDSPHSTWSFPLRMLGRTIASKRVYIWLFKSHCMPLLFSVDVSIPREIA</sequence>
<protein>
    <submittedName>
        <fullName evidence="1">Uncharacterized protein</fullName>
    </submittedName>
</protein>
<name>A0A3S5CSQ5_9PLAT</name>
<reference evidence="1" key="1">
    <citation type="submission" date="2018-11" db="EMBL/GenBank/DDBJ databases">
        <authorList>
            <consortium name="Pathogen Informatics"/>
        </authorList>
    </citation>
    <scope>NUCLEOTIDE SEQUENCE</scope>
</reference>
<gene>
    <name evidence="1" type="ORF">PXEA_LOCUS26945</name>
</gene>
<evidence type="ECO:0000313" key="2">
    <source>
        <dbReference type="Proteomes" id="UP000784294"/>
    </source>
</evidence>